<dbReference type="Gene3D" id="1.10.287.950">
    <property type="entry name" value="Methyl-accepting chemotaxis protein"/>
    <property type="match status" value="1"/>
</dbReference>
<evidence type="ECO:0000256" key="6">
    <source>
        <dbReference type="SAM" id="MobiDB-lite"/>
    </source>
</evidence>
<feature type="domain" description="PAS" evidence="8">
    <location>
        <begin position="39"/>
        <end position="70"/>
    </location>
</feature>
<gene>
    <name evidence="10" type="ORF">SAMN05192566_0780</name>
</gene>
<dbReference type="SMART" id="SM00283">
    <property type="entry name" value="MA"/>
    <property type="match status" value="1"/>
</dbReference>
<protein>
    <submittedName>
        <fullName evidence="10">Methyl-accepting chemotaxis sensory transducer with Pas/Pac sensor</fullName>
    </submittedName>
</protein>
<feature type="domain" description="PAC" evidence="9">
    <location>
        <begin position="341"/>
        <end position="395"/>
    </location>
</feature>
<dbReference type="PANTHER" id="PTHR43531">
    <property type="entry name" value="PROTEIN ICFG"/>
    <property type="match status" value="1"/>
</dbReference>
<dbReference type="PROSITE" id="PS50112">
    <property type="entry name" value="PAS"/>
    <property type="match status" value="3"/>
</dbReference>
<evidence type="ECO:0000256" key="4">
    <source>
        <dbReference type="PROSITE-ProRule" id="PRU00284"/>
    </source>
</evidence>
<dbReference type="InterPro" id="IPR013655">
    <property type="entry name" value="PAS_fold_3"/>
</dbReference>
<dbReference type="Pfam" id="PF13426">
    <property type="entry name" value="PAS_9"/>
    <property type="match status" value="1"/>
</dbReference>
<evidence type="ECO:0000313" key="11">
    <source>
        <dbReference type="Proteomes" id="UP000198629"/>
    </source>
</evidence>
<evidence type="ECO:0000256" key="2">
    <source>
        <dbReference type="ARBA" id="ARBA00022481"/>
    </source>
</evidence>
<dbReference type="GO" id="GO:0004888">
    <property type="term" value="F:transmembrane signaling receptor activity"/>
    <property type="evidence" value="ECO:0007669"/>
    <property type="project" value="TreeGrafter"/>
</dbReference>
<dbReference type="SUPFAM" id="SSF58104">
    <property type="entry name" value="Methyl-accepting chemotaxis protein (MCP) signaling domain"/>
    <property type="match status" value="1"/>
</dbReference>
<feature type="domain" description="Methyl-accepting transducer" evidence="7">
    <location>
        <begin position="573"/>
        <end position="802"/>
    </location>
</feature>
<dbReference type="GO" id="GO:0006935">
    <property type="term" value="P:chemotaxis"/>
    <property type="evidence" value="ECO:0007669"/>
    <property type="project" value="TreeGrafter"/>
</dbReference>
<keyword evidence="4" id="KW-0807">Transducer</keyword>
<dbReference type="FunFam" id="1.10.287.950:FF:000001">
    <property type="entry name" value="Methyl-accepting chemotaxis sensory transducer"/>
    <property type="match status" value="1"/>
</dbReference>
<dbReference type="InterPro" id="IPR051310">
    <property type="entry name" value="MCP_chemotaxis"/>
</dbReference>
<comment type="subcellular location">
    <subcellularLocation>
        <location evidence="1">Membrane</location>
    </subcellularLocation>
</comment>
<evidence type="ECO:0000256" key="3">
    <source>
        <dbReference type="ARBA" id="ARBA00029447"/>
    </source>
</evidence>
<dbReference type="PANTHER" id="PTHR43531:SF14">
    <property type="entry name" value="METHYL-ACCEPTING CHEMOTAXIS PROTEIN I-RELATED"/>
    <property type="match status" value="1"/>
</dbReference>
<dbReference type="InterPro" id="IPR035965">
    <property type="entry name" value="PAS-like_dom_sf"/>
</dbReference>
<dbReference type="STRING" id="492660.SAMN05192566_0780"/>
<evidence type="ECO:0000313" key="10">
    <source>
        <dbReference type="EMBL" id="SDK30010.1"/>
    </source>
</evidence>
<dbReference type="CDD" id="cd11386">
    <property type="entry name" value="MCP_signal"/>
    <property type="match status" value="1"/>
</dbReference>
<feature type="coiled-coil region" evidence="5">
    <location>
        <begin position="773"/>
        <end position="800"/>
    </location>
</feature>
<organism evidence="10 11">
    <name type="scientific">Methylophilus rhizosphaerae</name>
    <dbReference type="NCBI Taxonomy" id="492660"/>
    <lineage>
        <taxon>Bacteria</taxon>
        <taxon>Pseudomonadati</taxon>
        <taxon>Pseudomonadota</taxon>
        <taxon>Betaproteobacteria</taxon>
        <taxon>Nitrosomonadales</taxon>
        <taxon>Methylophilaceae</taxon>
        <taxon>Methylophilus</taxon>
    </lineage>
</organism>
<comment type="similarity">
    <text evidence="3">Belongs to the methyl-accepting chemotaxis (MCP) protein family.</text>
</comment>
<dbReference type="PROSITE" id="PS50111">
    <property type="entry name" value="CHEMOTAXIS_TRANSDUC_2"/>
    <property type="match status" value="1"/>
</dbReference>
<feature type="compositionally biased region" description="Polar residues" evidence="6">
    <location>
        <begin position="849"/>
        <end position="865"/>
    </location>
</feature>
<dbReference type="InterPro" id="IPR001610">
    <property type="entry name" value="PAC"/>
</dbReference>
<dbReference type="Pfam" id="PF13188">
    <property type="entry name" value="PAS_8"/>
    <property type="match status" value="1"/>
</dbReference>
<keyword evidence="5" id="KW-0175">Coiled coil</keyword>
<dbReference type="PROSITE" id="PS50113">
    <property type="entry name" value="PAC"/>
    <property type="match status" value="1"/>
</dbReference>
<dbReference type="NCBIfam" id="TIGR00229">
    <property type="entry name" value="sensory_box"/>
    <property type="match status" value="3"/>
</dbReference>
<dbReference type="GO" id="GO:0007165">
    <property type="term" value="P:signal transduction"/>
    <property type="evidence" value="ECO:0007669"/>
    <property type="project" value="UniProtKB-KW"/>
</dbReference>
<dbReference type="InterPro" id="IPR004089">
    <property type="entry name" value="MCPsignal_dom"/>
</dbReference>
<evidence type="ECO:0000256" key="1">
    <source>
        <dbReference type="ARBA" id="ARBA00004370"/>
    </source>
</evidence>
<feature type="region of interest" description="Disordered" evidence="6">
    <location>
        <begin position="821"/>
        <end position="865"/>
    </location>
</feature>
<proteinExistence type="inferred from homology"/>
<reference evidence="11" key="1">
    <citation type="submission" date="2016-10" db="EMBL/GenBank/DDBJ databases">
        <authorList>
            <person name="Varghese N."/>
            <person name="Submissions S."/>
        </authorList>
    </citation>
    <scope>NUCLEOTIDE SEQUENCE [LARGE SCALE GENOMIC DNA]</scope>
    <source>
        <strain evidence="11">CBMB127</strain>
    </source>
</reference>
<feature type="domain" description="PAS" evidence="8">
    <location>
        <begin position="162"/>
        <end position="218"/>
    </location>
</feature>
<evidence type="ECO:0000259" key="7">
    <source>
        <dbReference type="PROSITE" id="PS50111"/>
    </source>
</evidence>
<dbReference type="InterPro" id="IPR000700">
    <property type="entry name" value="PAS-assoc_C"/>
</dbReference>
<dbReference type="EMBL" id="FNFX01000002">
    <property type="protein sequence ID" value="SDK30010.1"/>
    <property type="molecule type" value="Genomic_DNA"/>
</dbReference>
<accession>A0A1G9ATQ9</accession>
<name>A0A1G9ATQ9_9PROT</name>
<sequence>MISTMMSKLIGGTSKQRQLQQEVAEFRVLKREINKARCIVELNADGVITHANENLCRVLGYQASELLGKQHSRFVPAADADSQAMKQFWQELNAGNSQAGEFKLLGKAGNTVWLQGYYAPVCEGSDNHLRKVVAYLTDITATKDAYISTTSEVAGINSVFAIATFDLDKKIIDINEAFYKTLGFDEQELLGQPATILLTEEDKANHSDDQYWDTLKQGQSVSRQVRRKSKDGRSLWFLASFFPIKGASGQVEKIKQYCVCITDEKSKNANYESQINAFHKLQGVIEFDLYGSITSINGNFQKATGYSAEEVIGKHHSIFLDEQYKNSPEYKLFWEQLRAGQGQDGVFQRFGKGGKEIWLRAYYYPVSDIDGKAYKVVKFATDITAEIVARQERETRAAHALMIQTTLDSASTNMMMADNDGIIRYMNESAHHLMQNSASNLRQELPHFNPEQIIGQNFDIFHKNPAHQRNLLASLTNDYTTDIHVGELFLRLKATPIFGKDGQRAGTSLEWQDITQERKVSEQIATIIANAASGDLAERIDLADKTGTTVEICSGVNNLLDKITEVLLKVREAGETINVAAQEIASGNNDLSSRTEQQASSLEETASSMEELASTVKQNADNAKQANQMAGAASQVAIRGGNVVGNVVTTMNAMNESARKIEDIITVIDGIAFQTNILALNAAVEAARAGEQGRGFAVVAGEVRSLAQRSASAAKEIKELITDSVSKTAEGTKLVQSAGETMQEIVTSVQRVTDIMGEITAASTEQSSGIDQVNQAVTNMDEVTQQNAALVEEAAAAAESLVEQASGLMETVNQFKLRGAQRSIRAAQPPSVKKSKPVARDVQAELAHSVQTARTGTDNQGWEEF</sequence>
<dbReference type="Gene3D" id="3.30.450.20">
    <property type="entry name" value="PAS domain"/>
    <property type="match status" value="4"/>
</dbReference>
<dbReference type="SMART" id="SM00091">
    <property type="entry name" value="PAS"/>
    <property type="match status" value="4"/>
</dbReference>
<evidence type="ECO:0000259" key="8">
    <source>
        <dbReference type="PROSITE" id="PS50112"/>
    </source>
</evidence>
<dbReference type="SUPFAM" id="SSF55785">
    <property type="entry name" value="PYP-like sensor domain (PAS domain)"/>
    <property type="match status" value="4"/>
</dbReference>
<dbReference type="SMART" id="SM00086">
    <property type="entry name" value="PAC"/>
    <property type="match status" value="3"/>
</dbReference>
<dbReference type="Pfam" id="PF00015">
    <property type="entry name" value="MCPsignal"/>
    <property type="match status" value="1"/>
</dbReference>
<dbReference type="CDD" id="cd00130">
    <property type="entry name" value="PAS"/>
    <property type="match status" value="3"/>
</dbReference>
<keyword evidence="11" id="KW-1185">Reference proteome</keyword>
<feature type="region of interest" description="Disordered" evidence="6">
    <location>
        <begin position="588"/>
        <end position="607"/>
    </location>
</feature>
<dbReference type="Pfam" id="PF08447">
    <property type="entry name" value="PAS_3"/>
    <property type="match status" value="2"/>
</dbReference>
<dbReference type="GO" id="GO:0005886">
    <property type="term" value="C:plasma membrane"/>
    <property type="evidence" value="ECO:0007669"/>
    <property type="project" value="TreeGrafter"/>
</dbReference>
<dbReference type="Proteomes" id="UP000198629">
    <property type="component" value="Unassembled WGS sequence"/>
</dbReference>
<dbReference type="OrthoDB" id="9765776at2"/>
<evidence type="ECO:0000256" key="5">
    <source>
        <dbReference type="SAM" id="Coils"/>
    </source>
</evidence>
<evidence type="ECO:0000259" key="9">
    <source>
        <dbReference type="PROSITE" id="PS50113"/>
    </source>
</evidence>
<keyword evidence="2" id="KW-0488">Methylation</keyword>
<dbReference type="InterPro" id="IPR000014">
    <property type="entry name" value="PAS"/>
</dbReference>
<feature type="domain" description="PAS" evidence="8">
    <location>
        <begin position="284"/>
        <end position="314"/>
    </location>
</feature>
<dbReference type="AlphaFoldDB" id="A0A1G9ATQ9"/>